<dbReference type="InterPro" id="IPR000719">
    <property type="entry name" value="Prot_kinase_dom"/>
</dbReference>
<dbReference type="InterPro" id="IPR008271">
    <property type="entry name" value="Ser/Thr_kinase_AS"/>
</dbReference>
<dbReference type="InterPro" id="IPR028375">
    <property type="entry name" value="KA1/Ssp2_C"/>
</dbReference>
<evidence type="ECO:0000256" key="7">
    <source>
        <dbReference type="ARBA" id="ARBA00047899"/>
    </source>
</evidence>
<dbReference type="Gene3D" id="3.30.200.20">
    <property type="entry name" value="Phosphorylase Kinase, domain 1"/>
    <property type="match status" value="1"/>
</dbReference>
<keyword evidence="2" id="KW-0723">Serine/threonine-protein kinase</keyword>
<comment type="caution">
    <text evidence="13">The sequence shown here is derived from an EMBL/GenBank/DDBJ whole genome shotgun (WGS) entry which is preliminary data.</text>
</comment>
<organism evidence="13 14">
    <name type="scientific">Physocladia obscura</name>
    <dbReference type="NCBI Taxonomy" id="109957"/>
    <lineage>
        <taxon>Eukaryota</taxon>
        <taxon>Fungi</taxon>
        <taxon>Fungi incertae sedis</taxon>
        <taxon>Chytridiomycota</taxon>
        <taxon>Chytridiomycota incertae sedis</taxon>
        <taxon>Chytridiomycetes</taxon>
        <taxon>Chytridiales</taxon>
        <taxon>Chytriomycetaceae</taxon>
        <taxon>Physocladia</taxon>
    </lineage>
</organism>
<dbReference type="Gene3D" id="3.30.310.80">
    <property type="entry name" value="Kinase associated domain 1, KA1"/>
    <property type="match status" value="1"/>
</dbReference>
<evidence type="ECO:0000256" key="2">
    <source>
        <dbReference type="ARBA" id="ARBA00022527"/>
    </source>
</evidence>
<gene>
    <name evidence="13" type="primary">PAR-1_2</name>
    <name evidence="13" type="ORF">HK100_012362</name>
</gene>
<evidence type="ECO:0000256" key="3">
    <source>
        <dbReference type="ARBA" id="ARBA00022679"/>
    </source>
</evidence>
<feature type="region of interest" description="Disordered" evidence="10">
    <location>
        <begin position="478"/>
        <end position="525"/>
    </location>
</feature>
<sequence length="786" mass="87469">MLARKKVLGNYNVGKTVGQGAFSKVKLGVHKETGQKVAIKIIDKKLMAQKAAKAKKAEEDRRKKKEAEEYAKRTKEATKADPPTTASTPTERVSKSRSSTENKVTSNVDPKGDGEETNPIKTGIAPDAPSFVASLQLEVQLMMRLDHPNIINLYSIMETEDECFVVMEYAAGGELIEYIAARNYLSEREARKFFRQIISAMDHCHLASVVHRDLKLENLLLNDKRDILISDFGLGRTYNPDVQEYLKTFCGTPNYAAVELISGIPYNGIKSDIWAMGVALYVMMTGKTPFSGSSISQLYSKIKAVDYKCPDYFSGDLKHLLTKMLKKDPVKRADMETLRQDAWVNFEEIERPLRLLPKVTGIASPAQITQFISSITKTSDYTLYTIRQHTREGMSMEGAGEDKNKSVQARRRSISAQNGNAGSLAPLSLGRPRANSRRFSNVGAVITENNTRETEIDGDYDSLSPLYASSRARVNSYGNVKDPRRMSFQDGGLPKVPPLPGKEAPFKEEDVELKQSQSFDAADETRVRRNTINFGVFGRGRKSTKSVGGSSSRSSSQDEYSGQGNSVVVFRNSSLKPPPIPNITTNEDRELAVLKRMAMVSPDVSPSRGVLENSQAFSQVATSFSGKSSAILSDPTISRSSSVFSPTESTISPFGTNTGSLLTDQEIENWHEFNRPPKEIRSARYSFNPKTTSTLSPSYIFQDVHRVLVSMQKFLADSKLQFVRNPDLYLIQCRLTSNSMEEVEFDVEVCKVWLLNLHGVRIKKQGGSALKFKEAYTLIVDMLEIN</sequence>
<dbReference type="FunFam" id="1.10.510.10:FF:000571">
    <property type="entry name" value="Maternal embryonic leucine zipper kinase"/>
    <property type="match status" value="1"/>
</dbReference>
<dbReference type="SUPFAM" id="SSF56112">
    <property type="entry name" value="Protein kinase-like (PK-like)"/>
    <property type="match status" value="1"/>
</dbReference>
<evidence type="ECO:0000259" key="12">
    <source>
        <dbReference type="PROSITE" id="PS50032"/>
    </source>
</evidence>
<proteinExistence type="predicted"/>
<dbReference type="CDD" id="cd12121">
    <property type="entry name" value="MARK_C_like"/>
    <property type="match status" value="1"/>
</dbReference>
<comment type="catalytic activity">
    <reaction evidence="7">
        <text>L-threonyl-[protein] + ATP = O-phospho-L-threonyl-[protein] + ADP + H(+)</text>
        <dbReference type="Rhea" id="RHEA:46608"/>
        <dbReference type="Rhea" id="RHEA-COMP:11060"/>
        <dbReference type="Rhea" id="RHEA-COMP:11605"/>
        <dbReference type="ChEBI" id="CHEBI:15378"/>
        <dbReference type="ChEBI" id="CHEBI:30013"/>
        <dbReference type="ChEBI" id="CHEBI:30616"/>
        <dbReference type="ChEBI" id="CHEBI:61977"/>
        <dbReference type="ChEBI" id="CHEBI:456216"/>
        <dbReference type="EC" id="2.7.11.1"/>
    </reaction>
</comment>
<keyword evidence="6 9" id="KW-0067">ATP-binding</keyword>
<protein>
    <recommendedName>
        <fullName evidence="1">non-specific serine/threonine protein kinase</fullName>
        <ecNumber evidence="1">2.7.11.1</ecNumber>
    </recommendedName>
</protein>
<evidence type="ECO:0000256" key="1">
    <source>
        <dbReference type="ARBA" id="ARBA00012513"/>
    </source>
</evidence>
<evidence type="ECO:0000256" key="9">
    <source>
        <dbReference type="PROSITE-ProRule" id="PRU10141"/>
    </source>
</evidence>
<dbReference type="GO" id="GO:0005737">
    <property type="term" value="C:cytoplasm"/>
    <property type="evidence" value="ECO:0007669"/>
    <property type="project" value="TreeGrafter"/>
</dbReference>
<dbReference type="PROSITE" id="PS50011">
    <property type="entry name" value="PROTEIN_KINASE_DOM"/>
    <property type="match status" value="1"/>
</dbReference>
<dbReference type="GO" id="GO:0004674">
    <property type="term" value="F:protein serine/threonine kinase activity"/>
    <property type="evidence" value="ECO:0007669"/>
    <property type="project" value="UniProtKB-KW"/>
</dbReference>
<dbReference type="AlphaFoldDB" id="A0AAD5XCI5"/>
<evidence type="ECO:0000256" key="5">
    <source>
        <dbReference type="ARBA" id="ARBA00022777"/>
    </source>
</evidence>
<feature type="binding site" evidence="9">
    <location>
        <position position="40"/>
    </location>
    <ligand>
        <name>ATP</name>
        <dbReference type="ChEBI" id="CHEBI:30616"/>
    </ligand>
</feature>
<accession>A0AAD5XCI5</accession>
<name>A0AAD5XCI5_9FUNG</name>
<reference evidence="13" key="1">
    <citation type="submission" date="2020-05" db="EMBL/GenBank/DDBJ databases">
        <title>Phylogenomic resolution of chytrid fungi.</title>
        <authorList>
            <person name="Stajich J.E."/>
            <person name="Amses K."/>
            <person name="Simmons R."/>
            <person name="Seto K."/>
            <person name="Myers J."/>
            <person name="Bonds A."/>
            <person name="Quandt C.A."/>
            <person name="Barry K."/>
            <person name="Liu P."/>
            <person name="Grigoriev I."/>
            <person name="Longcore J.E."/>
            <person name="James T.Y."/>
        </authorList>
    </citation>
    <scope>NUCLEOTIDE SEQUENCE</scope>
    <source>
        <strain evidence="13">JEL0513</strain>
    </source>
</reference>
<evidence type="ECO:0000256" key="4">
    <source>
        <dbReference type="ARBA" id="ARBA00022741"/>
    </source>
</evidence>
<evidence type="ECO:0000313" key="14">
    <source>
        <dbReference type="Proteomes" id="UP001211907"/>
    </source>
</evidence>
<dbReference type="GO" id="GO:0005524">
    <property type="term" value="F:ATP binding"/>
    <property type="evidence" value="ECO:0007669"/>
    <property type="project" value="UniProtKB-UniRule"/>
</dbReference>
<evidence type="ECO:0000256" key="10">
    <source>
        <dbReference type="SAM" id="MobiDB-lite"/>
    </source>
</evidence>
<keyword evidence="5 13" id="KW-0418">Kinase</keyword>
<dbReference type="EC" id="2.7.11.1" evidence="1"/>
<dbReference type="Pfam" id="PF00069">
    <property type="entry name" value="Pkinase"/>
    <property type="match status" value="1"/>
</dbReference>
<dbReference type="EMBL" id="JADGJH010000878">
    <property type="protein sequence ID" value="KAJ3121477.1"/>
    <property type="molecule type" value="Genomic_DNA"/>
</dbReference>
<keyword evidence="3" id="KW-0808">Transferase</keyword>
<feature type="compositionally biased region" description="Basic and acidic residues" evidence="10">
    <location>
        <begin position="55"/>
        <end position="79"/>
    </location>
</feature>
<keyword evidence="4 9" id="KW-0547">Nucleotide-binding</keyword>
<feature type="domain" description="Protein kinase" evidence="11">
    <location>
        <begin position="11"/>
        <end position="344"/>
    </location>
</feature>
<dbReference type="PANTHER" id="PTHR24346">
    <property type="entry name" value="MAP/MICROTUBULE AFFINITY-REGULATING KINASE"/>
    <property type="match status" value="1"/>
</dbReference>
<dbReference type="PROSITE" id="PS00108">
    <property type="entry name" value="PROTEIN_KINASE_ST"/>
    <property type="match status" value="1"/>
</dbReference>
<evidence type="ECO:0000259" key="11">
    <source>
        <dbReference type="PROSITE" id="PS50011"/>
    </source>
</evidence>
<dbReference type="Proteomes" id="UP001211907">
    <property type="component" value="Unassembled WGS sequence"/>
</dbReference>
<dbReference type="SMART" id="SM00220">
    <property type="entry name" value="S_TKc"/>
    <property type="match status" value="1"/>
</dbReference>
<dbReference type="Pfam" id="PF02149">
    <property type="entry name" value="KA1"/>
    <property type="match status" value="1"/>
</dbReference>
<feature type="compositionally biased region" description="Basic and acidic residues" evidence="10">
    <location>
        <begin position="392"/>
        <end position="405"/>
    </location>
</feature>
<dbReference type="PROSITE" id="PS00107">
    <property type="entry name" value="PROTEIN_KINASE_ATP"/>
    <property type="match status" value="1"/>
</dbReference>
<feature type="domain" description="KA1" evidence="12">
    <location>
        <begin position="736"/>
        <end position="785"/>
    </location>
</feature>
<dbReference type="InterPro" id="IPR001772">
    <property type="entry name" value="KA1_dom"/>
</dbReference>
<dbReference type="CDD" id="cd14003">
    <property type="entry name" value="STKc_AMPK-like"/>
    <property type="match status" value="1"/>
</dbReference>
<dbReference type="Gene3D" id="1.10.510.10">
    <property type="entry name" value="Transferase(Phosphotransferase) domain 1"/>
    <property type="match status" value="1"/>
</dbReference>
<keyword evidence="14" id="KW-1185">Reference proteome</keyword>
<dbReference type="PROSITE" id="PS50032">
    <property type="entry name" value="KA1"/>
    <property type="match status" value="1"/>
</dbReference>
<dbReference type="InterPro" id="IPR017441">
    <property type="entry name" value="Protein_kinase_ATP_BS"/>
</dbReference>
<evidence type="ECO:0000256" key="6">
    <source>
        <dbReference type="ARBA" id="ARBA00022840"/>
    </source>
</evidence>
<feature type="region of interest" description="Disordered" evidence="10">
    <location>
        <begin position="392"/>
        <end position="433"/>
    </location>
</feature>
<feature type="compositionally biased region" description="Low complexity" evidence="10">
    <location>
        <begin position="545"/>
        <end position="555"/>
    </location>
</feature>
<dbReference type="InterPro" id="IPR011009">
    <property type="entry name" value="Kinase-like_dom_sf"/>
</dbReference>
<feature type="region of interest" description="Disordered" evidence="10">
    <location>
        <begin position="538"/>
        <end position="563"/>
    </location>
</feature>
<dbReference type="PANTHER" id="PTHR24346:SF30">
    <property type="entry name" value="MATERNAL EMBRYONIC LEUCINE ZIPPER KINASE"/>
    <property type="match status" value="1"/>
</dbReference>
<evidence type="ECO:0000256" key="8">
    <source>
        <dbReference type="ARBA" id="ARBA00048679"/>
    </source>
</evidence>
<feature type="region of interest" description="Disordered" evidence="10">
    <location>
        <begin position="50"/>
        <end position="125"/>
    </location>
</feature>
<dbReference type="SUPFAM" id="SSF103243">
    <property type="entry name" value="KA1-like"/>
    <property type="match status" value="1"/>
</dbReference>
<evidence type="ECO:0000313" key="13">
    <source>
        <dbReference type="EMBL" id="KAJ3121477.1"/>
    </source>
</evidence>
<comment type="catalytic activity">
    <reaction evidence="8">
        <text>L-seryl-[protein] + ATP = O-phospho-L-seryl-[protein] + ADP + H(+)</text>
        <dbReference type="Rhea" id="RHEA:17989"/>
        <dbReference type="Rhea" id="RHEA-COMP:9863"/>
        <dbReference type="Rhea" id="RHEA-COMP:11604"/>
        <dbReference type="ChEBI" id="CHEBI:15378"/>
        <dbReference type="ChEBI" id="CHEBI:29999"/>
        <dbReference type="ChEBI" id="CHEBI:30616"/>
        <dbReference type="ChEBI" id="CHEBI:83421"/>
        <dbReference type="ChEBI" id="CHEBI:456216"/>
        <dbReference type="EC" id="2.7.11.1"/>
    </reaction>
</comment>
<dbReference type="GO" id="GO:0035556">
    <property type="term" value="P:intracellular signal transduction"/>
    <property type="evidence" value="ECO:0007669"/>
    <property type="project" value="TreeGrafter"/>
</dbReference>